<evidence type="ECO:0000313" key="1">
    <source>
        <dbReference type="EMBL" id="KIK18792.1"/>
    </source>
</evidence>
<dbReference type="EMBL" id="KN833796">
    <property type="protein sequence ID" value="KIK18792.1"/>
    <property type="molecule type" value="Genomic_DNA"/>
</dbReference>
<evidence type="ECO:0000313" key="2">
    <source>
        <dbReference type="Proteomes" id="UP000054018"/>
    </source>
</evidence>
<keyword evidence="2" id="KW-1185">Reference proteome</keyword>
<organism evidence="1 2">
    <name type="scientific">Pisolithus microcarpus 441</name>
    <dbReference type="NCBI Taxonomy" id="765257"/>
    <lineage>
        <taxon>Eukaryota</taxon>
        <taxon>Fungi</taxon>
        <taxon>Dikarya</taxon>
        <taxon>Basidiomycota</taxon>
        <taxon>Agaricomycotina</taxon>
        <taxon>Agaricomycetes</taxon>
        <taxon>Agaricomycetidae</taxon>
        <taxon>Boletales</taxon>
        <taxon>Sclerodermatineae</taxon>
        <taxon>Pisolithaceae</taxon>
        <taxon>Pisolithus</taxon>
    </lineage>
</organism>
<protein>
    <submittedName>
        <fullName evidence="1">Uncharacterized protein</fullName>
    </submittedName>
</protein>
<accession>A0A0C9Z8Q9</accession>
<proteinExistence type="predicted"/>
<dbReference type="AlphaFoldDB" id="A0A0C9Z8Q9"/>
<reference evidence="2" key="2">
    <citation type="submission" date="2015-01" db="EMBL/GenBank/DDBJ databases">
        <title>Evolutionary Origins and Diversification of the Mycorrhizal Mutualists.</title>
        <authorList>
            <consortium name="DOE Joint Genome Institute"/>
            <consortium name="Mycorrhizal Genomics Consortium"/>
            <person name="Kohler A."/>
            <person name="Kuo A."/>
            <person name="Nagy L.G."/>
            <person name="Floudas D."/>
            <person name="Copeland A."/>
            <person name="Barry K.W."/>
            <person name="Cichocki N."/>
            <person name="Veneault-Fourrey C."/>
            <person name="LaButti K."/>
            <person name="Lindquist E.A."/>
            <person name="Lipzen A."/>
            <person name="Lundell T."/>
            <person name="Morin E."/>
            <person name="Murat C."/>
            <person name="Riley R."/>
            <person name="Ohm R."/>
            <person name="Sun H."/>
            <person name="Tunlid A."/>
            <person name="Henrissat B."/>
            <person name="Grigoriev I.V."/>
            <person name="Hibbett D.S."/>
            <person name="Martin F."/>
        </authorList>
    </citation>
    <scope>NUCLEOTIDE SEQUENCE [LARGE SCALE GENOMIC DNA]</scope>
    <source>
        <strain evidence="2">441</strain>
    </source>
</reference>
<dbReference type="HOGENOM" id="CLU_2134515_0_0_1"/>
<gene>
    <name evidence="1" type="ORF">PISMIDRAFT_683802</name>
</gene>
<reference evidence="1 2" key="1">
    <citation type="submission" date="2014-04" db="EMBL/GenBank/DDBJ databases">
        <authorList>
            <consortium name="DOE Joint Genome Institute"/>
            <person name="Kuo A."/>
            <person name="Kohler A."/>
            <person name="Costa M.D."/>
            <person name="Nagy L.G."/>
            <person name="Floudas D."/>
            <person name="Copeland A."/>
            <person name="Barry K.W."/>
            <person name="Cichocki N."/>
            <person name="Veneault-Fourrey C."/>
            <person name="LaButti K."/>
            <person name="Lindquist E.A."/>
            <person name="Lipzen A."/>
            <person name="Lundell T."/>
            <person name="Morin E."/>
            <person name="Murat C."/>
            <person name="Sun H."/>
            <person name="Tunlid A."/>
            <person name="Henrissat B."/>
            <person name="Grigoriev I.V."/>
            <person name="Hibbett D.S."/>
            <person name="Martin F."/>
            <person name="Nordberg H.P."/>
            <person name="Cantor M.N."/>
            <person name="Hua S.X."/>
        </authorList>
    </citation>
    <scope>NUCLEOTIDE SEQUENCE [LARGE SCALE GENOMIC DNA]</scope>
    <source>
        <strain evidence="1 2">441</strain>
    </source>
</reference>
<dbReference type="Proteomes" id="UP000054018">
    <property type="component" value="Unassembled WGS sequence"/>
</dbReference>
<sequence length="113" mass="12945">MCIPFPVPVCISKGRVKGRLLPMIFRHRRRGPPIYCEIDICKQTSTNLAAGDCAEYNSHQIRFAVLAKGYLELAENLHQEENTRKDFCAHTHSIFIFARDYPPTSIARREPTV</sequence>
<name>A0A0C9Z8Q9_9AGAM</name>